<proteinExistence type="predicted"/>
<comment type="caution">
    <text evidence="1">The sequence shown here is derived from an EMBL/GenBank/DDBJ whole genome shotgun (WGS) entry which is preliminary data.</text>
</comment>
<accession>A0AAV5WK66</accession>
<gene>
    <name evidence="1" type="ORF">PFISCL1PPCAC_22340</name>
</gene>
<evidence type="ECO:0000313" key="2">
    <source>
        <dbReference type="Proteomes" id="UP001432322"/>
    </source>
</evidence>
<protein>
    <submittedName>
        <fullName evidence="1">Uncharacterized protein</fullName>
    </submittedName>
</protein>
<dbReference type="Proteomes" id="UP001432322">
    <property type="component" value="Unassembled WGS sequence"/>
</dbReference>
<reference evidence="1" key="1">
    <citation type="submission" date="2023-10" db="EMBL/GenBank/DDBJ databases">
        <title>Genome assembly of Pristionchus species.</title>
        <authorList>
            <person name="Yoshida K."/>
            <person name="Sommer R.J."/>
        </authorList>
    </citation>
    <scope>NUCLEOTIDE SEQUENCE</scope>
    <source>
        <strain evidence="1">RS5133</strain>
    </source>
</reference>
<dbReference type="AlphaFoldDB" id="A0AAV5WK66"/>
<keyword evidence="2" id="KW-1185">Reference proteome</keyword>
<evidence type="ECO:0000313" key="1">
    <source>
        <dbReference type="EMBL" id="GMT31043.1"/>
    </source>
</evidence>
<feature type="non-terminal residue" evidence="1">
    <location>
        <position position="1"/>
    </location>
</feature>
<name>A0AAV5WK66_9BILA</name>
<sequence>FIELARNPKPVNFTLIAKTFFGCLLNGRFNFVAPPRFFDNLITDAIEAVQEMQSLISVDAENVAHIRLSNSRSRQQTFRRYVLICRCPVHSPTHCFHCI</sequence>
<organism evidence="1 2">
    <name type="scientific">Pristionchus fissidentatus</name>
    <dbReference type="NCBI Taxonomy" id="1538716"/>
    <lineage>
        <taxon>Eukaryota</taxon>
        <taxon>Metazoa</taxon>
        <taxon>Ecdysozoa</taxon>
        <taxon>Nematoda</taxon>
        <taxon>Chromadorea</taxon>
        <taxon>Rhabditida</taxon>
        <taxon>Rhabditina</taxon>
        <taxon>Diplogasteromorpha</taxon>
        <taxon>Diplogasteroidea</taxon>
        <taxon>Neodiplogasteridae</taxon>
        <taxon>Pristionchus</taxon>
    </lineage>
</organism>
<dbReference type="EMBL" id="BTSY01000005">
    <property type="protein sequence ID" value="GMT31043.1"/>
    <property type="molecule type" value="Genomic_DNA"/>
</dbReference>